<proteinExistence type="predicted"/>
<evidence type="ECO:0000256" key="1">
    <source>
        <dbReference type="SAM" id="MobiDB-lite"/>
    </source>
</evidence>
<feature type="region of interest" description="Disordered" evidence="1">
    <location>
        <begin position="67"/>
        <end position="105"/>
    </location>
</feature>
<sequence length="194" mass="21622">MEWIKTATYGQLCKHVLRLNNELVSEKVQNEILTNDMQHLRNPSKLAKNTKKDKRVISKARVITGAQAMEGKKALDEKKSMSRRRRKTQPAAPAAPNAPDALPAVPATPRQTKVCFVSPVLPVETPRCPVNRSRQKATPPPDDWSDSSSDEETPVTPLGLTRPPRPPVVLNTPLAPNRRLPDRPLAVNLRSRKK</sequence>
<feature type="compositionally biased region" description="Basic and acidic residues" evidence="1">
    <location>
        <begin position="70"/>
        <end position="80"/>
    </location>
</feature>
<comment type="caution">
    <text evidence="3">The sequence shown here is derived from an EMBL/GenBank/DDBJ whole genome shotgun (WGS) entry which is preliminary data.</text>
</comment>
<evidence type="ECO:0000313" key="2">
    <source>
        <dbReference type="EMBL" id="KAA8895443.1"/>
    </source>
</evidence>
<accession>A0A5J5F638</accession>
<feature type="compositionally biased region" description="Low complexity" evidence="1">
    <location>
        <begin position="154"/>
        <end position="174"/>
    </location>
</feature>
<protein>
    <submittedName>
        <fullName evidence="3">Uncharacterized protein</fullName>
    </submittedName>
</protein>
<feature type="compositionally biased region" description="Acidic residues" evidence="1">
    <location>
        <begin position="143"/>
        <end position="153"/>
    </location>
</feature>
<evidence type="ECO:0000313" key="3">
    <source>
        <dbReference type="EMBL" id="KAA8912341.1"/>
    </source>
</evidence>
<dbReference type="EMBL" id="VXIS01000025">
    <property type="protein sequence ID" value="KAA8912341.1"/>
    <property type="molecule type" value="Genomic_DNA"/>
</dbReference>
<evidence type="ECO:0000313" key="4">
    <source>
        <dbReference type="Proteomes" id="UP000326924"/>
    </source>
</evidence>
<feature type="compositionally biased region" description="Low complexity" evidence="1">
    <location>
        <begin position="90"/>
        <end position="105"/>
    </location>
</feature>
<keyword evidence="4" id="KW-1185">Reference proteome</keyword>
<dbReference type="OrthoDB" id="5493062at2759"/>
<dbReference type="EMBL" id="VXIS01000264">
    <property type="protein sequence ID" value="KAA8895443.1"/>
    <property type="molecule type" value="Genomic_DNA"/>
</dbReference>
<feature type="region of interest" description="Disordered" evidence="1">
    <location>
        <begin position="123"/>
        <end position="194"/>
    </location>
</feature>
<dbReference type="Proteomes" id="UP000326924">
    <property type="component" value="Unassembled WGS sequence"/>
</dbReference>
<organism evidence="3 4">
    <name type="scientific">Sphaerosporella brunnea</name>
    <dbReference type="NCBI Taxonomy" id="1250544"/>
    <lineage>
        <taxon>Eukaryota</taxon>
        <taxon>Fungi</taxon>
        <taxon>Dikarya</taxon>
        <taxon>Ascomycota</taxon>
        <taxon>Pezizomycotina</taxon>
        <taxon>Pezizomycetes</taxon>
        <taxon>Pezizales</taxon>
        <taxon>Pyronemataceae</taxon>
        <taxon>Sphaerosporella</taxon>
    </lineage>
</organism>
<reference evidence="3 4" key="1">
    <citation type="submission" date="2019-09" db="EMBL/GenBank/DDBJ databases">
        <title>Draft genome of the ectomycorrhizal ascomycete Sphaerosporella brunnea.</title>
        <authorList>
            <consortium name="DOE Joint Genome Institute"/>
            <person name="Benucci G.M."/>
            <person name="Marozzi G."/>
            <person name="Antonielli L."/>
            <person name="Sanchez S."/>
            <person name="Marco P."/>
            <person name="Wang X."/>
            <person name="Falini L.B."/>
            <person name="Barry K."/>
            <person name="Haridas S."/>
            <person name="Lipzen A."/>
            <person name="Labutti K."/>
            <person name="Grigoriev I.V."/>
            <person name="Murat C."/>
            <person name="Martin F."/>
            <person name="Albertini E."/>
            <person name="Donnini D."/>
            <person name="Bonito G."/>
        </authorList>
    </citation>
    <scope>NUCLEOTIDE SEQUENCE [LARGE SCALE GENOMIC DNA]</scope>
    <source>
        <strain evidence="3 4">Sb_GMNB300</strain>
    </source>
</reference>
<name>A0A5J5F638_9PEZI</name>
<dbReference type="AlphaFoldDB" id="A0A5J5F638"/>
<gene>
    <name evidence="3" type="ORF">FN846DRAFT_887312</name>
    <name evidence="2" type="ORF">FN846DRAFT_894157</name>
</gene>
<dbReference type="InParanoid" id="A0A5J5F638"/>